<evidence type="ECO:0000313" key="2">
    <source>
        <dbReference type="EMBL" id="ABD25068.1"/>
    </source>
</evidence>
<dbReference type="KEGG" id="nar:Saro_0621"/>
<proteinExistence type="predicted"/>
<dbReference type="STRING" id="279238.Saro_0621"/>
<dbReference type="InterPro" id="IPR009394">
    <property type="entry name" value="MmcB-like"/>
</dbReference>
<evidence type="ECO:0000313" key="3">
    <source>
        <dbReference type="Proteomes" id="UP000009134"/>
    </source>
</evidence>
<accession>Q2GAQ5</accession>
<dbReference type="EMBL" id="CP000248">
    <property type="protein sequence ID" value="ABD25068.1"/>
    <property type="molecule type" value="Genomic_DNA"/>
</dbReference>
<sequence>MTADDILAALIKRAGDDIFATELSMSGRDRRCDFWTISANGSAGFHAIAYEIKVSRQDFMRDHAVKQREARLYSDRFFYVTPAALVRKDEVPDWAGLIELDGDKLRTIVPAPIRDKDAPSWQFVVSLIRNSGQLHRDQDTLKKRMLNAERQVRDATKLLREAGLEPWKFGIFG</sequence>
<protein>
    <submittedName>
        <fullName evidence="2">Uncharacterized protein</fullName>
    </submittedName>
</protein>
<dbReference type="RefSeq" id="WP_011444282.1">
    <property type="nucleotide sequence ID" value="NC_007794.1"/>
</dbReference>
<evidence type="ECO:0000256" key="1">
    <source>
        <dbReference type="SAM" id="Coils"/>
    </source>
</evidence>
<feature type="coiled-coil region" evidence="1">
    <location>
        <begin position="138"/>
        <end position="165"/>
    </location>
</feature>
<keyword evidence="3" id="KW-1185">Reference proteome</keyword>
<dbReference type="HOGENOM" id="CLU_1546051_0_0_5"/>
<dbReference type="Proteomes" id="UP000009134">
    <property type="component" value="Chromosome"/>
</dbReference>
<name>Q2GAQ5_NOVAD</name>
<reference evidence="3" key="1">
    <citation type="submission" date="2006-01" db="EMBL/GenBank/DDBJ databases">
        <title>Complete sequence of Novosphingobium aromaticivorans DSM 12444.</title>
        <authorList>
            <consortium name="US DOE Joint Genome Institute"/>
            <person name="Copeland A."/>
            <person name="Lucas S."/>
            <person name="Lapidus A."/>
            <person name="Barry K."/>
            <person name="Detter J.C."/>
            <person name="Glavina T."/>
            <person name="Hammon N."/>
            <person name="Israni S."/>
            <person name="Pitluck S."/>
            <person name="Chain P."/>
            <person name="Malfatti S."/>
            <person name="Shin M."/>
            <person name="Vergez L."/>
            <person name="Schmutz J."/>
            <person name="Larimer F."/>
            <person name="Land M."/>
            <person name="Kyrpides N."/>
            <person name="Ivanova N."/>
            <person name="Fredrickson J."/>
            <person name="Balkwill D."/>
            <person name="Romine M.F."/>
            <person name="Richardson P."/>
        </authorList>
    </citation>
    <scope>NUCLEOTIDE SEQUENCE [LARGE SCALE GENOMIC DNA]</scope>
    <source>
        <strain evidence="3">ATCC 700278 / DSM 12444 / CCUG 56034 / CIP 105152 / NBRC 16084 / F199</strain>
    </source>
</reference>
<dbReference type="Pfam" id="PF06319">
    <property type="entry name" value="MmcB-like"/>
    <property type="match status" value="1"/>
</dbReference>
<organism evidence="2 3">
    <name type="scientific">Novosphingobium aromaticivorans (strain ATCC 700278 / DSM 12444 / CCUG 56034 / CIP 105152 / NBRC 16084 / F199)</name>
    <dbReference type="NCBI Taxonomy" id="279238"/>
    <lineage>
        <taxon>Bacteria</taxon>
        <taxon>Pseudomonadati</taxon>
        <taxon>Pseudomonadota</taxon>
        <taxon>Alphaproteobacteria</taxon>
        <taxon>Sphingomonadales</taxon>
        <taxon>Sphingomonadaceae</taxon>
        <taxon>Novosphingobium</taxon>
    </lineage>
</organism>
<dbReference type="AlphaFoldDB" id="Q2GAQ5"/>
<gene>
    <name evidence="2" type="ordered locus">Saro_0621</name>
</gene>
<keyword evidence="1" id="KW-0175">Coiled coil</keyword>